<evidence type="ECO:0000256" key="3">
    <source>
        <dbReference type="ARBA" id="ARBA00022692"/>
    </source>
</evidence>
<evidence type="ECO:0008006" key="9">
    <source>
        <dbReference type="Google" id="ProtNLM"/>
    </source>
</evidence>
<dbReference type="PANTHER" id="PTHR21716">
    <property type="entry name" value="TRANSMEMBRANE PROTEIN"/>
    <property type="match status" value="1"/>
</dbReference>
<evidence type="ECO:0000313" key="8">
    <source>
        <dbReference type="Proteomes" id="UP000245657"/>
    </source>
</evidence>
<dbReference type="AlphaFoldDB" id="A0A2V2N658"/>
<keyword evidence="3 6" id="KW-0812">Transmembrane</keyword>
<dbReference type="RefSeq" id="WP_109969495.1">
    <property type="nucleotide sequence ID" value="NZ_CP176093.1"/>
</dbReference>
<protein>
    <recommendedName>
        <fullName evidence="9">AI-2E family transporter</fullName>
    </recommendedName>
</protein>
<organism evidence="7 8">
    <name type="scientific">Methanospirillum lacunae</name>
    <dbReference type="NCBI Taxonomy" id="668570"/>
    <lineage>
        <taxon>Archaea</taxon>
        <taxon>Methanobacteriati</taxon>
        <taxon>Methanobacteriota</taxon>
        <taxon>Stenosarchaea group</taxon>
        <taxon>Methanomicrobia</taxon>
        <taxon>Methanomicrobiales</taxon>
        <taxon>Methanospirillaceae</taxon>
        <taxon>Methanospirillum</taxon>
    </lineage>
</organism>
<feature type="transmembrane region" description="Helical" evidence="6">
    <location>
        <begin position="245"/>
        <end position="274"/>
    </location>
</feature>
<keyword evidence="4 6" id="KW-1133">Transmembrane helix</keyword>
<dbReference type="GeneID" id="97547368"/>
<dbReference type="Proteomes" id="UP000245657">
    <property type="component" value="Unassembled WGS sequence"/>
</dbReference>
<gene>
    <name evidence="7" type="ORF">DK846_13565</name>
</gene>
<dbReference type="OrthoDB" id="137390at2157"/>
<dbReference type="InterPro" id="IPR002549">
    <property type="entry name" value="AI-2E-like"/>
</dbReference>
<sequence>MLNTPQIPQIPDFFKRLSGEQRAGVILATIILLLTIFLFWKLVYATVIAISLAVVLMPAQRYLERFIGSGYAAISVCLLSIAGIVGFLLLLIDSFIVTRLYIFEVAQSMATAIRSFQPGTESITGYMLKLFGGINVQPNSAKIIEDSAPIIIQSMSSIAQNLPGLLVELFIVILMLFLLLRNGEVLSSQFFSIIPSHMSRYVKILCRVVTDTMYGVYVVNISVAILTFFITLPFFWILGYGQIVFWAFICAASHLFPFFGPQLITLFLAGYAIAQGDMRGLALVAVVGYPLISGLQDFLIRPRLLARRVAIHPVLMMIGIFGGMLILGPIGLIIGPLIIALADAGYDILTEIIAEKQSEENEKISI</sequence>
<comment type="caution">
    <text evidence="7">The sequence shown here is derived from an EMBL/GenBank/DDBJ whole genome shotgun (WGS) entry which is preliminary data.</text>
</comment>
<keyword evidence="5 6" id="KW-0472">Membrane</keyword>
<evidence type="ECO:0000256" key="2">
    <source>
        <dbReference type="ARBA" id="ARBA00009773"/>
    </source>
</evidence>
<dbReference type="GO" id="GO:0016020">
    <property type="term" value="C:membrane"/>
    <property type="evidence" value="ECO:0007669"/>
    <property type="project" value="UniProtKB-SubCell"/>
</dbReference>
<keyword evidence="8" id="KW-1185">Reference proteome</keyword>
<evidence type="ECO:0000313" key="7">
    <source>
        <dbReference type="EMBL" id="PWR71001.1"/>
    </source>
</evidence>
<dbReference type="PANTHER" id="PTHR21716:SF4">
    <property type="entry name" value="TRANSMEMBRANE PROTEIN 245"/>
    <property type="match status" value="1"/>
</dbReference>
<evidence type="ECO:0000256" key="5">
    <source>
        <dbReference type="ARBA" id="ARBA00023136"/>
    </source>
</evidence>
<feature type="transmembrane region" description="Helical" evidence="6">
    <location>
        <begin position="25"/>
        <end position="58"/>
    </location>
</feature>
<feature type="transmembrane region" description="Helical" evidence="6">
    <location>
        <begin position="162"/>
        <end position="180"/>
    </location>
</feature>
<evidence type="ECO:0000256" key="4">
    <source>
        <dbReference type="ARBA" id="ARBA00022989"/>
    </source>
</evidence>
<reference evidence="7 8" key="1">
    <citation type="submission" date="2018-05" db="EMBL/GenBank/DDBJ databases">
        <title>Draft genome of Methanospirillum lacunae Ki8-1.</title>
        <authorList>
            <person name="Dueholm M.S."/>
            <person name="Nielsen P.H."/>
            <person name="Bakmann L.F."/>
            <person name="Otzen D.E."/>
        </authorList>
    </citation>
    <scope>NUCLEOTIDE SEQUENCE [LARGE SCALE GENOMIC DNA]</scope>
    <source>
        <strain evidence="7 8">Ki8-1</strain>
    </source>
</reference>
<accession>A0A2V2N658</accession>
<feature type="transmembrane region" description="Helical" evidence="6">
    <location>
        <begin position="312"/>
        <end position="339"/>
    </location>
</feature>
<evidence type="ECO:0000256" key="6">
    <source>
        <dbReference type="SAM" id="Phobius"/>
    </source>
</evidence>
<feature type="transmembrane region" description="Helical" evidence="6">
    <location>
        <begin position="280"/>
        <end position="300"/>
    </location>
</feature>
<proteinExistence type="inferred from homology"/>
<dbReference type="Pfam" id="PF01594">
    <property type="entry name" value="AI-2E_transport"/>
    <property type="match status" value="1"/>
</dbReference>
<dbReference type="EMBL" id="QGMY01000009">
    <property type="protein sequence ID" value="PWR71001.1"/>
    <property type="molecule type" value="Genomic_DNA"/>
</dbReference>
<feature type="transmembrane region" description="Helical" evidence="6">
    <location>
        <begin position="70"/>
        <end position="92"/>
    </location>
</feature>
<comment type="similarity">
    <text evidence="2">Belongs to the autoinducer-2 exporter (AI-2E) (TC 2.A.86) family.</text>
</comment>
<feature type="transmembrane region" description="Helical" evidence="6">
    <location>
        <begin position="217"/>
        <end position="238"/>
    </location>
</feature>
<comment type="subcellular location">
    <subcellularLocation>
        <location evidence="1">Membrane</location>
        <topology evidence="1">Multi-pass membrane protein</topology>
    </subcellularLocation>
</comment>
<name>A0A2V2N658_9EURY</name>
<evidence type="ECO:0000256" key="1">
    <source>
        <dbReference type="ARBA" id="ARBA00004141"/>
    </source>
</evidence>